<feature type="transmembrane region" description="Helical" evidence="5">
    <location>
        <begin position="163"/>
        <end position="181"/>
    </location>
</feature>
<evidence type="ECO:0000256" key="5">
    <source>
        <dbReference type="SAM" id="Phobius"/>
    </source>
</evidence>
<dbReference type="AlphaFoldDB" id="A0A380T837"/>
<feature type="domain" description="EamA" evidence="6">
    <location>
        <begin position="25"/>
        <end position="151"/>
    </location>
</feature>
<dbReference type="EMBL" id="UIDG01000015">
    <property type="protein sequence ID" value="SUS03867.1"/>
    <property type="molecule type" value="Genomic_DNA"/>
</dbReference>
<feature type="transmembrane region" description="Helical" evidence="5">
    <location>
        <begin position="20"/>
        <end position="40"/>
    </location>
</feature>
<feature type="domain" description="EamA" evidence="6">
    <location>
        <begin position="163"/>
        <end position="297"/>
    </location>
</feature>
<gene>
    <name evidence="7" type="ORF">DF3PB_1110003</name>
</gene>
<feature type="transmembrane region" description="Helical" evidence="5">
    <location>
        <begin position="280"/>
        <end position="297"/>
    </location>
</feature>
<feature type="transmembrane region" description="Helical" evidence="5">
    <location>
        <begin position="188"/>
        <end position="212"/>
    </location>
</feature>
<evidence type="ECO:0000256" key="3">
    <source>
        <dbReference type="ARBA" id="ARBA00022989"/>
    </source>
</evidence>
<comment type="subcellular location">
    <subcellularLocation>
        <location evidence="1">Membrane</location>
        <topology evidence="1">Multi-pass membrane protein</topology>
    </subcellularLocation>
</comment>
<evidence type="ECO:0000259" key="6">
    <source>
        <dbReference type="Pfam" id="PF00892"/>
    </source>
</evidence>
<evidence type="ECO:0000256" key="2">
    <source>
        <dbReference type="ARBA" id="ARBA00022692"/>
    </source>
</evidence>
<sequence>MTGAPNTSALAQPSGALVKVVPAVFVLLWSTGFIGAKFGLPHSGPLTFLLLRFICTTSILTAAALLLRSPWPNSWSVVGRLAVAGTLIQGCYLGGIFVAISLGVPAGVAALIGSLQPLLTAAVSGWYLGESVKPKQWFGIVCGLIGVVLVVSDKLHFRGADAWGVFSALIAVAGITAGTLYQKRHLGGTSLVTGSAIQFGTVLLIFLVLAPLFETMQVDWVPEFTFALAWLTLVLSIGAVTLFYWMIRHGAAANVASLFYLVPASTALIAYIVFDETLGLLAIVGMIAAAVGVFLVTHR</sequence>
<dbReference type="InterPro" id="IPR050638">
    <property type="entry name" value="AA-Vitamin_Transporters"/>
</dbReference>
<keyword evidence="4 5" id="KW-0472">Membrane</keyword>
<reference evidence="7" key="1">
    <citation type="submission" date="2018-07" db="EMBL/GenBank/DDBJ databases">
        <authorList>
            <person name="Quirk P.G."/>
            <person name="Krulwich T.A."/>
        </authorList>
    </citation>
    <scope>NUCLEOTIDE SEQUENCE</scope>
</reference>
<feature type="transmembrane region" description="Helical" evidence="5">
    <location>
        <begin position="79"/>
        <end position="100"/>
    </location>
</feature>
<evidence type="ECO:0000313" key="7">
    <source>
        <dbReference type="EMBL" id="SUS03867.1"/>
    </source>
</evidence>
<keyword evidence="3 5" id="KW-1133">Transmembrane helix</keyword>
<evidence type="ECO:0000256" key="4">
    <source>
        <dbReference type="ARBA" id="ARBA00023136"/>
    </source>
</evidence>
<feature type="transmembrane region" description="Helical" evidence="5">
    <location>
        <begin position="46"/>
        <end position="67"/>
    </location>
</feature>
<keyword evidence="2 5" id="KW-0812">Transmembrane</keyword>
<dbReference type="GO" id="GO:0016020">
    <property type="term" value="C:membrane"/>
    <property type="evidence" value="ECO:0007669"/>
    <property type="project" value="UniProtKB-SubCell"/>
</dbReference>
<dbReference type="PANTHER" id="PTHR32322">
    <property type="entry name" value="INNER MEMBRANE TRANSPORTER"/>
    <property type="match status" value="1"/>
</dbReference>
<organism evidence="7">
    <name type="scientific">metagenome</name>
    <dbReference type="NCBI Taxonomy" id="256318"/>
    <lineage>
        <taxon>unclassified sequences</taxon>
        <taxon>metagenomes</taxon>
    </lineage>
</organism>
<name>A0A380T837_9ZZZZ</name>
<feature type="transmembrane region" description="Helical" evidence="5">
    <location>
        <begin position="252"/>
        <end position="274"/>
    </location>
</feature>
<evidence type="ECO:0000256" key="1">
    <source>
        <dbReference type="ARBA" id="ARBA00004141"/>
    </source>
</evidence>
<dbReference type="InterPro" id="IPR000620">
    <property type="entry name" value="EamA_dom"/>
</dbReference>
<protein>
    <submittedName>
        <fullName evidence="7">Putative permease of the drug/metabolite transporter (DMT) superfamily</fullName>
    </submittedName>
</protein>
<proteinExistence type="predicted"/>
<dbReference type="Pfam" id="PF00892">
    <property type="entry name" value="EamA"/>
    <property type="match status" value="2"/>
</dbReference>
<dbReference type="PANTHER" id="PTHR32322:SF2">
    <property type="entry name" value="EAMA DOMAIN-CONTAINING PROTEIN"/>
    <property type="match status" value="1"/>
</dbReference>
<feature type="transmembrane region" description="Helical" evidence="5">
    <location>
        <begin position="106"/>
        <end position="128"/>
    </location>
</feature>
<feature type="transmembrane region" description="Helical" evidence="5">
    <location>
        <begin position="224"/>
        <end position="245"/>
    </location>
</feature>
<accession>A0A380T837</accession>
<dbReference type="SUPFAM" id="SSF103481">
    <property type="entry name" value="Multidrug resistance efflux transporter EmrE"/>
    <property type="match status" value="2"/>
</dbReference>
<feature type="transmembrane region" description="Helical" evidence="5">
    <location>
        <begin position="137"/>
        <end position="157"/>
    </location>
</feature>
<dbReference type="InterPro" id="IPR037185">
    <property type="entry name" value="EmrE-like"/>
</dbReference>
<dbReference type="Gene3D" id="1.10.3730.20">
    <property type="match status" value="1"/>
</dbReference>